<keyword evidence="8" id="KW-1185">Reference proteome</keyword>
<organism evidence="8">
    <name type="scientific">Drosophila grimshawi</name>
    <name type="common">Hawaiian fruit fly</name>
    <name type="synonym">Idiomyia grimshawi</name>
    <dbReference type="NCBI Taxonomy" id="7222"/>
    <lineage>
        <taxon>Eukaryota</taxon>
        <taxon>Metazoa</taxon>
        <taxon>Ecdysozoa</taxon>
        <taxon>Arthropoda</taxon>
        <taxon>Hexapoda</taxon>
        <taxon>Insecta</taxon>
        <taxon>Pterygota</taxon>
        <taxon>Neoptera</taxon>
        <taxon>Endopterygota</taxon>
        <taxon>Diptera</taxon>
        <taxon>Brachycera</taxon>
        <taxon>Muscomorpha</taxon>
        <taxon>Ephydroidea</taxon>
        <taxon>Drosophilidae</taxon>
        <taxon>Drosophila</taxon>
        <taxon>Hawaiian Drosophila</taxon>
    </lineage>
</organism>
<dbReference type="OrthoDB" id="5590282at2759"/>
<dbReference type="OMA" id="YYEMCHY"/>
<dbReference type="InterPro" id="IPR006671">
    <property type="entry name" value="Cyclin_N"/>
</dbReference>
<sequence length="396" mass="44586">MAAANNKENLNRLHVKKRTVPSNEAATKRVALCDQQNRGLAAEMTIREVQDVRLCGNKLRRMDSNNVAPAAVAAGVAVKIEVLLPRAQLSKETVDLTRLPKWHNVPQAATLSSRRVADVADIDAAEIYDYMYEVEQQQPICPAHLKDQSEVTHEMRATLIDWINEMHLQLQLQAESFHLAVAIIDRYLQLVKDTKRTKLQLVGVSALLIATKYEERLPPAICVLVHITADTYTVHEIRQMELHILKTIDGNLSRPSPNYFLRRYTQAANTDVQHRVMSEYFVELASLDYKLASCKPSEIAAASLLLSLHLLNGNPRAPTGLTASHWTPTLVHHSRYTADHLRTITRQIAKVASDAPTAQLRAMFNKYQSNDYQRIALRTELRGPLMDSIVGQLENT</sequence>
<evidence type="ECO:0000256" key="4">
    <source>
        <dbReference type="RuleBase" id="RU000383"/>
    </source>
</evidence>
<dbReference type="AlphaFoldDB" id="B4JMX0"/>
<dbReference type="eggNOG" id="KOG0653">
    <property type="taxonomic scope" value="Eukaryota"/>
</dbReference>
<dbReference type="InterPro" id="IPR048258">
    <property type="entry name" value="Cyclins_cyclin-box"/>
</dbReference>
<feature type="domain" description="Cyclin C-terminal" evidence="6">
    <location>
        <begin position="255"/>
        <end position="381"/>
    </location>
</feature>
<proteinExistence type="inferred from homology"/>
<dbReference type="InterPro" id="IPR036915">
    <property type="entry name" value="Cyclin-like_sf"/>
</dbReference>
<feature type="domain" description="Cyclin-like" evidence="5">
    <location>
        <begin position="259"/>
        <end position="350"/>
    </location>
</feature>
<dbReference type="SMART" id="SM00385">
    <property type="entry name" value="CYCLIN"/>
    <property type="match status" value="2"/>
</dbReference>
<dbReference type="HOGENOM" id="CLU_020695_2_1_1"/>
<dbReference type="GO" id="GO:0000278">
    <property type="term" value="P:mitotic cell cycle"/>
    <property type="evidence" value="ECO:0007669"/>
    <property type="project" value="UniProtKB-ARBA"/>
</dbReference>
<dbReference type="InterPro" id="IPR013763">
    <property type="entry name" value="Cyclin-like_dom"/>
</dbReference>
<dbReference type="GO" id="GO:0005634">
    <property type="term" value="C:nucleus"/>
    <property type="evidence" value="ECO:0007669"/>
    <property type="project" value="UniProtKB-ARBA"/>
</dbReference>
<dbReference type="PROSITE" id="PS00292">
    <property type="entry name" value="CYCLINS"/>
    <property type="match status" value="1"/>
</dbReference>
<accession>B4JMX0</accession>
<dbReference type="STRING" id="7222.B4JMX0"/>
<protein>
    <submittedName>
        <fullName evidence="7">GH24705</fullName>
    </submittedName>
</protein>
<evidence type="ECO:0000256" key="1">
    <source>
        <dbReference type="ARBA" id="ARBA00022618"/>
    </source>
</evidence>
<dbReference type="Gene3D" id="1.10.472.10">
    <property type="entry name" value="Cyclin-like"/>
    <property type="match status" value="2"/>
</dbReference>
<dbReference type="Pfam" id="PF00134">
    <property type="entry name" value="Cyclin_N"/>
    <property type="match status" value="1"/>
</dbReference>
<gene>
    <name evidence="7" type="primary">Dgri\GH24705</name>
    <name evidence="7" type="ORF">Dgri_GH24705</name>
</gene>
<feature type="domain" description="Cyclin-like" evidence="5">
    <location>
        <begin position="161"/>
        <end position="246"/>
    </location>
</feature>
<dbReference type="SUPFAM" id="SSF47954">
    <property type="entry name" value="Cyclin-like"/>
    <property type="match status" value="2"/>
</dbReference>
<dbReference type="GO" id="GO:0051301">
    <property type="term" value="P:cell division"/>
    <property type="evidence" value="ECO:0007669"/>
    <property type="project" value="UniProtKB-KW"/>
</dbReference>
<evidence type="ECO:0000259" key="5">
    <source>
        <dbReference type="SMART" id="SM00385"/>
    </source>
</evidence>
<evidence type="ECO:0000313" key="8">
    <source>
        <dbReference type="Proteomes" id="UP000001070"/>
    </source>
</evidence>
<keyword evidence="1" id="KW-0132">Cell division</keyword>
<comment type="similarity">
    <text evidence="4">Belongs to the cyclin family.</text>
</comment>
<dbReference type="FunFam" id="1.10.472.10:FF:000001">
    <property type="entry name" value="G2/mitotic-specific cyclin"/>
    <property type="match status" value="1"/>
</dbReference>
<dbReference type="Proteomes" id="UP000001070">
    <property type="component" value="Unassembled WGS sequence"/>
</dbReference>
<dbReference type="InterPro" id="IPR039361">
    <property type="entry name" value="Cyclin"/>
</dbReference>
<evidence type="ECO:0000313" key="7">
    <source>
        <dbReference type="EMBL" id="EDV92063.1"/>
    </source>
</evidence>
<name>B4JMX0_DROGR</name>
<dbReference type="Pfam" id="PF02984">
    <property type="entry name" value="Cyclin_C"/>
    <property type="match status" value="1"/>
</dbReference>
<dbReference type="SMART" id="SM01332">
    <property type="entry name" value="Cyclin_C"/>
    <property type="match status" value="1"/>
</dbReference>
<evidence type="ECO:0000256" key="3">
    <source>
        <dbReference type="ARBA" id="ARBA00023306"/>
    </source>
</evidence>
<dbReference type="PhylomeDB" id="B4JMX0"/>
<keyword evidence="2 4" id="KW-0195">Cyclin</keyword>
<dbReference type="InterPro" id="IPR004367">
    <property type="entry name" value="Cyclin_C-dom"/>
</dbReference>
<evidence type="ECO:0000259" key="6">
    <source>
        <dbReference type="SMART" id="SM01332"/>
    </source>
</evidence>
<keyword evidence="3" id="KW-0131">Cell cycle</keyword>
<dbReference type="EMBL" id="CH916371">
    <property type="protein sequence ID" value="EDV92063.1"/>
    <property type="molecule type" value="Genomic_DNA"/>
</dbReference>
<reference evidence="7 8" key="1">
    <citation type="journal article" date="2007" name="Nature">
        <title>Evolution of genes and genomes on the Drosophila phylogeny.</title>
        <authorList>
            <consortium name="Drosophila 12 Genomes Consortium"/>
            <person name="Clark A.G."/>
            <person name="Eisen M.B."/>
            <person name="Smith D.R."/>
            <person name="Bergman C.M."/>
            <person name="Oliver B."/>
            <person name="Markow T.A."/>
            <person name="Kaufman T.C."/>
            <person name="Kellis M."/>
            <person name="Gelbart W."/>
            <person name="Iyer V.N."/>
            <person name="Pollard D.A."/>
            <person name="Sackton T.B."/>
            <person name="Larracuente A.M."/>
            <person name="Singh N.D."/>
            <person name="Abad J.P."/>
            <person name="Abt D.N."/>
            <person name="Adryan B."/>
            <person name="Aguade M."/>
            <person name="Akashi H."/>
            <person name="Anderson W.W."/>
            <person name="Aquadro C.F."/>
            <person name="Ardell D.H."/>
            <person name="Arguello R."/>
            <person name="Artieri C.G."/>
            <person name="Barbash D.A."/>
            <person name="Barker D."/>
            <person name="Barsanti P."/>
            <person name="Batterham P."/>
            <person name="Batzoglou S."/>
            <person name="Begun D."/>
            <person name="Bhutkar A."/>
            <person name="Blanco E."/>
            <person name="Bosak S.A."/>
            <person name="Bradley R.K."/>
            <person name="Brand A.D."/>
            <person name="Brent M.R."/>
            <person name="Brooks A.N."/>
            <person name="Brown R.H."/>
            <person name="Butlin R.K."/>
            <person name="Caggese C."/>
            <person name="Calvi B.R."/>
            <person name="Bernardo de Carvalho A."/>
            <person name="Caspi A."/>
            <person name="Castrezana S."/>
            <person name="Celniker S.E."/>
            <person name="Chang J.L."/>
            <person name="Chapple C."/>
            <person name="Chatterji S."/>
            <person name="Chinwalla A."/>
            <person name="Civetta A."/>
            <person name="Clifton S.W."/>
            <person name="Comeron J.M."/>
            <person name="Costello J.C."/>
            <person name="Coyne J.A."/>
            <person name="Daub J."/>
            <person name="David R.G."/>
            <person name="Delcher A.L."/>
            <person name="Delehaunty K."/>
            <person name="Do C.B."/>
            <person name="Ebling H."/>
            <person name="Edwards K."/>
            <person name="Eickbush T."/>
            <person name="Evans J.D."/>
            <person name="Filipski A."/>
            <person name="Findeiss S."/>
            <person name="Freyhult E."/>
            <person name="Fulton L."/>
            <person name="Fulton R."/>
            <person name="Garcia A.C."/>
            <person name="Gardiner A."/>
            <person name="Garfield D.A."/>
            <person name="Garvin B.E."/>
            <person name="Gibson G."/>
            <person name="Gilbert D."/>
            <person name="Gnerre S."/>
            <person name="Godfrey J."/>
            <person name="Good R."/>
            <person name="Gotea V."/>
            <person name="Gravely B."/>
            <person name="Greenberg A.J."/>
            <person name="Griffiths-Jones S."/>
            <person name="Gross S."/>
            <person name="Guigo R."/>
            <person name="Gustafson E.A."/>
            <person name="Haerty W."/>
            <person name="Hahn M.W."/>
            <person name="Halligan D.L."/>
            <person name="Halpern A.L."/>
            <person name="Halter G.M."/>
            <person name="Han M.V."/>
            <person name="Heger A."/>
            <person name="Hillier L."/>
            <person name="Hinrichs A.S."/>
            <person name="Holmes I."/>
            <person name="Hoskins R.A."/>
            <person name="Hubisz M.J."/>
            <person name="Hultmark D."/>
            <person name="Huntley M.A."/>
            <person name="Jaffe D.B."/>
            <person name="Jagadeeshan S."/>
            <person name="Jeck W.R."/>
            <person name="Johnson J."/>
            <person name="Jones C.D."/>
            <person name="Jordan W.C."/>
            <person name="Karpen G.H."/>
            <person name="Kataoka E."/>
            <person name="Keightley P.D."/>
            <person name="Kheradpour P."/>
            <person name="Kirkness E.F."/>
            <person name="Koerich L.B."/>
            <person name="Kristiansen K."/>
            <person name="Kudrna D."/>
            <person name="Kulathinal R.J."/>
            <person name="Kumar S."/>
            <person name="Kwok R."/>
            <person name="Lander E."/>
            <person name="Langley C.H."/>
            <person name="Lapoint R."/>
            <person name="Lazzaro B.P."/>
            <person name="Lee S.J."/>
            <person name="Levesque L."/>
            <person name="Li R."/>
            <person name="Lin C.F."/>
            <person name="Lin M.F."/>
            <person name="Lindblad-Toh K."/>
            <person name="Llopart A."/>
            <person name="Long M."/>
            <person name="Low L."/>
            <person name="Lozovsky E."/>
            <person name="Lu J."/>
            <person name="Luo M."/>
            <person name="Machado C.A."/>
            <person name="Makalowski W."/>
            <person name="Marzo M."/>
            <person name="Matsuda M."/>
            <person name="Matzkin L."/>
            <person name="McAllister B."/>
            <person name="McBride C.S."/>
            <person name="McKernan B."/>
            <person name="McKernan K."/>
            <person name="Mendez-Lago M."/>
            <person name="Minx P."/>
            <person name="Mollenhauer M.U."/>
            <person name="Montooth K."/>
            <person name="Mount S.M."/>
            <person name="Mu X."/>
            <person name="Myers E."/>
            <person name="Negre B."/>
            <person name="Newfeld S."/>
            <person name="Nielsen R."/>
            <person name="Noor M.A."/>
            <person name="O'Grady P."/>
            <person name="Pachter L."/>
            <person name="Papaceit M."/>
            <person name="Parisi M.J."/>
            <person name="Parisi M."/>
            <person name="Parts L."/>
            <person name="Pedersen J.S."/>
            <person name="Pesole G."/>
            <person name="Phillippy A.M."/>
            <person name="Ponting C.P."/>
            <person name="Pop M."/>
            <person name="Porcelli D."/>
            <person name="Powell J.R."/>
            <person name="Prohaska S."/>
            <person name="Pruitt K."/>
            <person name="Puig M."/>
            <person name="Quesneville H."/>
            <person name="Ram K.R."/>
            <person name="Rand D."/>
            <person name="Rasmussen M.D."/>
            <person name="Reed L.K."/>
            <person name="Reenan R."/>
            <person name="Reily A."/>
            <person name="Remington K.A."/>
            <person name="Rieger T.T."/>
            <person name="Ritchie M.G."/>
            <person name="Robin C."/>
            <person name="Rogers Y.H."/>
            <person name="Rohde C."/>
            <person name="Rozas J."/>
            <person name="Rubenfield M.J."/>
            <person name="Ruiz A."/>
            <person name="Russo S."/>
            <person name="Salzberg S.L."/>
            <person name="Sanchez-Gracia A."/>
            <person name="Saranga D.J."/>
            <person name="Sato H."/>
            <person name="Schaeffer S.W."/>
            <person name="Schatz M.C."/>
            <person name="Schlenke T."/>
            <person name="Schwartz R."/>
            <person name="Segarra C."/>
            <person name="Singh R.S."/>
            <person name="Sirot L."/>
            <person name="Sirota M."/>
            <person name="Sisneros N.B."/>
            <person name="Smith C.D."/>
            <person name="Smith T.F."/>
            <person name="Spieth J."/>
            <person name="Stage D.E."/>
            <person name="Stark A."/>
            <person name="Stephan W."/>
            <person name="Strausberg R.L."/>
            <person name="Strempel S."/>
            <person name="Sturgill D."/>
            <person name="Sutton G."/>
            <person name="Sutton G.G."/>
            <person name="Tao W."/>
            <person name="Teichmann S."/>
            <person name="Tobari Y.N."/>
            <person name="Tomimura Y."/>
            <person name="Tsolas J.M."/>
            <person name="Valente V.L."/>
            <person name="Venter E."/>
            <person name="Venter J.C."/>
            <person name="Vicario S."/>
            <person name="Vieira F.G."/>
            <person name="Vilella A.J."/>
            <person name="Villasante A."/>
            <person name="Walenz B."/>
            <person name="Wang J."/>
            <person name="Wasserman M."/>
            <person name="Watts T."/>
            <person name="Wilson D."/>
            <person name="Wilson R.K."/>
            <person name="Wing R.A."/>
            <person name="Wolfner M.F."/>
            <person name="Wong A."/>
            <person name="Wong G.K."/>
            <person name="Wu C.I."/>
            <person name="Wu G."/>
            <person name="Yamamoto D."/>
            <person name="Yang H.P."/>
            <person name="Yang S.P."/>
            <person name="Yorke J.A."/>
            <person name="Yoshida K."/>
            <person name="Zdobnov E."/>
            <person name="Zhang P."/>
            <person name="Zhang Y."/>
            <person name="Zimin A.V."/>
            <person name="Baldwin J."/>
            <person name="Abdouelleil A."/>
            <person name="Abdulkadir J."/>
            <person name="Abebe A."/>
            <person name="Abera B."/>
            <person name="Abreu J."/>
            <person name="Acer S.C."/>
            <person name="Aftuck L."/>
            <person name="Alexander A."/>
            <person name="An P."/>
            <person name="Anderson E."/>
            <person name="Anderson S."/>
            <person name="Arachi H."/>
            <person name="Azer M."/>
            <person name="Bachantsang P."/>
            <person name="Barry A."/>
            <person name="Bayul T."/>
            <person name="Berlin A."/>
            <person name="Bessette D."/>
            <person name="Bloom T."/>
            <person name="Blye J."/>
            <person name="Boguslavskiy L."/>
            <person name="Bonnet C."/>
            <person name="Boukhgalter B."/>
            <person name="Bourzgui I."/>
            <person name="Brown A."/>
            <person name="Cahill P."/>
            <person name="Channer S."/>
            <person name="Cheshatsang Y."/>
            <person name="Chuda L."/>
            <person name="Citroen M."/>
            <person name="Collymore A."/>
            <person name="Cooke P."/>
            <person name="Costello M."/>
            <person name="D'Aco K."/>
            <person name="Daza R."/>
            <person name="De Haan G."/>
            <person name="DeGray S."/>
            <person name="DeMaso C."/>
            <person name="Dhargay N."/>
            <person name="Dooley K."/>
            <person name="Dooley E."/>
            <person name="Doricent M."/>
            <person name="Dorje P."/>
            <person name="Dorjee K."/>
            <person name="Dupes A."/>
            <person name="Elong R."/>
            <person name="Falk J."/>
            <person name="Farina A."/>
            <person name="Faro S."/>
            <person name="Ferguson D."/>
            <person name="Fisher S."/>
            <person name="Foley C.D."/>
            <person name="Franke A."/>
            <person name="Friedrich D."/>
            <person name="Gadbois L."/>
            <person name="Gearin G."/>
            <person name="Gearin C.R."/>
            <person name="Giannoukos G."/>
            <person name="Goode T."/>
            <person name="Graham J."/>
            <person name="Grandbois E."/>
            <person name="Grewal S."/>
            <person name="Gyaltsen K."/>
            <person name="Hafez N."/>
            <person name="Hagos B."/>
            <person name="Hall J."/>
            <person name="Henson C."/>
            <person name="Hollinger A."/>
            <person name="Honan T."/>
            <person name="Huard M.D."/>
            <person name="Hughes L."/>
            <person name="Hurhula B."/>
            <person name="Husby M.E."/>
            <person name="Kamat A."/>
            <person name="Kanga B."/>
            <person name="Kashin S."/>
            <person name="Khazanovich D."/>
            <person name="Kisner P."/>
            <person name="Lance K."/>
            <person name="Lara M."/>
            <person name="Lee W."/>
            <person name="Lennon N."/>
            <person name="Letendre F."/>
            <person name="LeVine R."/>
            <person name="Lipovsky A."/>
            <person name="Liu X."/>
            <person name="Liu J."/>
            <person name="Liu S."/>
            <person name="Lokyitsang T."/>
            <person name="Lokyitsang Y."/>
            <person name="Lubonja R."/>
            <person name="Lui A."/>
            <person name="MacDonald P."/>
            <person name="Magnisalis V."/>
            <person name="Maru K."/>
            <person name="Matthews C."/>
            <person name="McCusker W."/>
            <person name="McDonough S."/>
            <person name="Mehta T."/>
            <person name="Meldrim J."/>
            <person name="Meneus L."/>
            <person name="Mihai O."/>
            <person name="Mihalev A."/>
            <person name="Mihova T."/>
            <person name="Mittelman R."/>
            <person name="Mlenga V."/>
            <person name="Montmayeur A."/>
            <person name="Mulrain L."/>
            <person name="Navidi A."/>
            <person name="Naylor J."/>
            <person name="Negash T."/>
            <person name="Nguyen T."/>
            <person name="Nguyen N."/>
            <person name="Nicol R."/>
            <person name="Norbu C."/>
            <person name="Norbu N."/>
            <person name="Novod N."/>
            <person name="O'Neill B."/>
            <person name="Osman S."/>
            <person name="Markiewicz E."/>
            <person name="Oyono O.L."/>
            <person name="Patti C."/>
            <person name="Phunkhang P."/>
            <person name="Pierre F."/>
            <person name="Priest M."/>
            <person name="Raghuraman S."/>
            <person name="Rege F."/>
            <person name="Reyes R."/>
            <person name="Rise C."/>
            <person name="Rogov P."/>
            <person name="Ross K."/>
            <person name="Ryan E."/>
            <person name="Settipalli S."/>
            <person name="Shea T."/>
            <person name="Sherpa N."/>
            <person name="Shi L."/>
            <person name="Shih D."/>
            <person name="Sparrow T."/>
            <person name="Spaulding J."/>
            <person name="Stalker J."/>
            <person name="Stange-Thomann N."/>
            <person name="Stavropoulos S."/>
            <person name="Stone C."/>
            <person name="Strader C."/>
            <person name="Tesfaye S."/>
            <person name="Thomson T."/>
            <person name="Thoulutsang Y."/>
            <person name="Thoulutsang D."/>
            <person name="Topham K."/>
            <person name="Topping I."/>
            <person name="Tsamla T."/>
            <person name="Vassiliev H."/>
            <person name="Vo A."/>
            <person name="Wangchuk T."/>
            <person name="Wangdi T."/>
            <person name="Weiand M."/>
            <person name="Wilkinson J."/>
            <person name="Wilson A."/>
            <person name="Yadav S."/>
            <person name="Young G."/>
            <person name="Yu Q."/>
            <person name="Zembek L."/>
            <person name="Zhong D."/>
            <person name="Zimmer A."/>
            <person name="Zwirko Z."/>
            <person name="Jaffe D.B."/>
            <person name="Alvarez P."/>
            <person name="Brockman W."/>
            <person name="Butler J."/>
            <person name="Chin C."/>
            <person name="Gnerre S."/>
            <person name="Grabherr M."/>
            <person name="Kleber M."/>
            <person name="Mauceli E."/>
            <person name="MacCallum I."/>
        </authorList>
    </citation>
    <scope>NUCLEOTIDE SEQUENCE [LARGE SCALE GENOMIC DNA]</scope>
    <source>
        <strain evidence="8">Tucson 15287-2541.00</strain>
    </source>
</reference>
<evidence type="ECO:0000256" key="2">
    <source>
        <dbReference type="ARBA" id="ARBA00023127"/>
    </source>
</evidence>
<dbReference type="SMR" id="B4JMX0"/>
<dbReference type="PANTHER" id="PTHR10177">
    <property type="entry name" value="CYCLINS"/>
    <property type="match status" value="1"/>
</dbReference>
<dbReference type="InParanoid" id="B4JMX0"/>
<dbReference type="KEGG" id="dgr:6565568"/>